<feature type="region of interest" description="Disordered" evidence="5">
    <location>
        <begin position="1"/>
        <end position="27"/>
    </location>
</feature>
<evidence type="ECO:0000256" key="5">
    <source>
        <dbReference type="SAM" id="MobiDB-lite"/>
    </source>
</evidence>
<protein>
    <submittedName>
        <fullName evidence="8">BN860_13080g1_1</fullName>
    </submittedName>
</protein>
<feature type="compositionally biased region" description="Basic residues" evidence="5">
    <location>
        <begin position="1"/>
        <end position="11"/>
    </location>
</feature>
<reference evidence="9" key="1">
    <citation type="journal article" date="2013" name="Genome Announc.">
        <title>Genome sequence of the food spoilage yeast Zygosaccharomyces bailii CLIB 213(T).</title>
        <authorList>
            <person name="Galeote V."/>
            <person name="Bigey F."/>
            <person name="Devillers H."/>
            <person name="Neuveglise C."/>
            <person name="Dequin S."/>
        </authorList>
    </citation>
    <scope>NUCLEOTIDE SEQUENCE [LARGE SCALE GENOMIC DNA]</scope>
    <source>
        <strain evidence="9">CLIB 213 / ATCC 58445 / CBS 680 / CCRC 21525 / NBRC 1098 / NCYC 1416 / NRRL Y-2227</strain>
    </source>
</reference>
<dbReference type="Proteomes" id="UP000019375">
    <property type="component" value="Unassembled WGS sequence"/>
</dbReference>
<dbReference type="GO" id="GO:0006506">
    <property type="term" value="P:GPI anchor biosynthetic process"/>
    <property type="evidence" value="ECO:0007669"/>
    <property type="project" value="InterPro"/>
</dbReference>
<dbReference type="AlphaFoldDB" id="A0A8J2T3I9"/>
<dbReference type="Pfam" id="PF00149">
    <property type="entry name" value="Metallophos"/>
    <property type="match status" value="1"/>
</dbReference>
<keyword evidence="9" id="KW-1185">Reference proteome</keyword>
<feature type="transmembrane region" description="Helical" evidence="6">
    <location>
        <begin position="459"/>
        <end position="478"/>
    </location>
</feature>
<name>A0A8J2T3I9_ZYGB2</name>
<evidence type="ECO:0000256" key="6">
    <source>
        <dbReference type="SAM" id="Phobius"/>
    </source>
</evidence>
<keyword evidence="4 6" id="KW-0472">Membrane</keyword>
<dbReference type="GO" id="GO:0016787">
    <property type="term" value="F:hydrolase activity"/>
    <property type="evidence" value="ECO:0007669"/>
    <property type="project" value="InterPro"/>
</dbReference>
<dbReference type="Gene3D" id="3.60.21.10">
    <property type="match status" value="1"/>
</dbReference>
<feature type="domain" description="Calcineurin-like phosphoesterase" evidence="7">
    <location>
        <begin position="91"/>
        <end position="317"/>
    </location>
</feature>
<evidence type="ECO:0000256" key="1">
    <source>
        <dbReference type="ARBA" id="ARBA00004141"/>
    </source>
</evidence>
<dbReference type="OrthoDB" id="5977743at2759"/>
<accession>A0A8J2T3I9</accession>
<comment type="subcellular location">
    <subcellularLocation>
        <location evidence="1">Membrane</location>
        <topology evidence="1">Multi-pass membrane protein</topology>
    </subcellularLocation>
</comment>
<organism evidence="8 9">
    <name type="scientific">Zygosaccharomyces bailii (strain CLIB 213 / ATCC 58445 / CBS 680 / BCRC 21525 / NBRC 1098 / NCYC 1416 / NRRL Y-2227)</name>
    <dbReference type="NCBI Taxonomy" id="1333698"/>
    <lineage>
        <taxon>Eukaryota</taxon>
        <taxon>Fungi</taxon>
        <taxon>Dikarya</taxon>
        <taxon>Ascomycota</taxon>
        <taxon>Saccharomycotina</taxon>
        <taxon>Saccharomycetes</taxon>
        <taxon>Saccharomycetales</taxon>
        <taxon>Saccharomycetaceae</taxon>
        <taxon>Zygosaccharomyces</taxon>
    </lineage>
</organism>
<dbReference type="FunFam" id="3.60.21.10:FF:000093">
    <property type="entry name" value="Cell division cycle-related protein"/>
    <property type="match status" value="1"/>
</dbReference>
<evidence type="ECO:0000313" key="8">
    <source>
        <dbReference type="EMBL" id="CDF87728.1"/>
    </source>
</evidence>
<gene>
    <name evidence="8" type="ORF">BN860_13080g</name>
</gene>
<evidence type="ECO:0000313" key="9">
    <source>
        <dbReference type="Proteomes" id="UP000019375"/>
    </source>
</evidence>
<dbReference type="GO" id="GO:0005783">
    <property type="term" value="C:endoplasmic reticulum"/>
    <property type="evidence" value="ECO:0007669"/>
    <property type="project" value="TreeGrafter"/>
</dbReference>
<dbReference type="PANTHER" id="PTHR13315">
    <property type="entry name" value="METALLO PHOSPHOESTERASE RELATED"/>
    <property type="match status" value="1"/>
</dbReference>
<dbReference type="InterPro" id="IPR029052">
    <property type="entry name" value="Metallo-depent_PP-like"/>
</dbReference>
<keyword evidence="3 6" id="KW-1133">Transmembrane helix</keyword>
<dbReference type="PANTHER" id="PTHR13315:SF4">
    <property type="entry name" value="METALLOPHOSPHOESTERASE, ISOFORM E"/>
    <property type="match status" value="1"/>
</dbReference>
<evidence type="ECO:0000259" key="7">
    <source>
        <dbReference type="Pfam" id="PF00149"/>
    </source>
</evidence>
<feature type="transmembrane region" description="Helical" evidence="6">
    <location>
        <begin position="41"/>
        <end position="60"/>
    </location>
</feature>
<evidence type="ECO:0000256" key="4">
    <source>
        <dbReference type="ARBA" id="ARBA00023136"/>
    </source>
</evidence>
<keyword evidence="2 6" id="KW-0812">Transmembrane</keyword>
<feature type="transmembrane region" description="Helical" evidence="6">
    <location>
        <begin position="386"/>
        <end position="410"/>
    </location>
</feature>
<dbReference type="SUPFAM" id="SSF56300">
    <property type="entry name" value="Metallo-dependent phosphatases"/>
    <property type="match status" value="1"/>
</dbReference>
<dbReference type="GO" id="GO:0016020">
    <property type="term" value="C:membrane"/>
    <property type="evidence" value="ECO:0007669"/>
    <property type="project" value="UniProtKB-SubCell"/>
</dbReference>
<dbReference type="InterPro" id="IPR004843">
    <property type="entry name" value="Calcineurin-like_PHP"/>
</dbReference>
<proteinExistence type="predicted"/>
<sequence length="481" mass="55590">MLSRNRFKRLTPKSNKSDDESSDTVSGKQGAFFTPKHEHKIYWRHIVILLCLWFGVIHYYERIVVKRVIKRCDWSRWEKWPPNATPHRVGLFADPQLLDSSSYPNRTWAVNQISKLVVDNYHRRNWKFVQYWLDPDTNFFLGDLFDGGRYRTDEEWMEEYKRFNNIFPKVPFKRTIMSIPGNHDIGFGDGVLEHSLQRFTAFYGEASNYLDIGNHTFVLVDTISMSDNADPKIASVPRKFLDEFASGYHPLPRIMLSHVPLWRDPKALPCGPGRESTIPFPIERGKGYQTVIDGYITPEVLSKVQPEVIFCGDDHDYCHITQTYNVNGVPKTAEEYTVKSCAMNMGVRYPAIQLISLYNPDATGPSPGKQTYQTEMCYLPDADKAMYMYLLTFIVSTGWFAYMLFFPVSFNKNIAIKMGKATTNTISSLPLPVSSPHGLRLMRTKYHIEEKPTSTFKAFLINYALLMTSVGCIFMYFFKTI</sequence>
<evidence type="ECO:0000256" key="3">
    <source>
        <dbReference type="ARBA" id="ARBA00022989"/>
    </source>
</evidence>
<dbReference type="InterPro" id="IPR033308">
    <property type="entry name" value="PGAP5/Cdc1/Ted1"/>
</dbReference>
<dbReference type="EMBL" id="HG316454">
    <property type="protein sequence ID" value="CDF87728.1"/>
    <property type="molecule type" value="Genomic_DNA"/>
</dbReference>
<evidence type="ECO:0000256" key="2">
    <source>
        <dbReference type="ARBA" id="ARBA00022692"/>
    </source>
</evidence>